<organism evidence="3 4">
    <name type="scientific">Methylohalomonas lacus</name>
    <dbReference type="NCBI Taxonomy" id="398773"/>
    <lineage>
        <taxon>Bacteria</taxon>
        <taxon>Pseudomonadati</taxon>
        <taxon>Pseudomonadota</taxon>
        <taxon>Gammaproteobacteria</taxon>
        <taxon>Methylohalomonadales</taxon>
        <taxon>Methylohalomonadaceae</taxon>
        <taxon>Methylohalomonas</taxon>
    </lineage>
</organism>
<feature type="transmembrane region" description="Helical" evidence="2">
    <location>
        <begin position="31"/>
        <end position="53"/>
    </location>
</feature>
<dbReference type="NCBIfam" id="NF008528">
    <property type="entry name" value="PRK11463.1-2"/>
    <property type="match status" value="1"/>
</dbReference>
<dbReference type="Pfam" id="PF04186">
    <property type="entry name" value="FxsA"/>
    <property type="match status" value="1"/>
</dbReference>
<dbReference type="PANTHER" id="PTHR35335:SF1">
    <property type="entry name" value="UPF0716 PROTEIN FXSA"/>
    <property type="match status" value="1"/>
</dbReference>
<dbReference type="RefSeq" id="WP_259055987.1">
    <property type="nucleotide sequence ID" value="NZ_JANUCT010000014.1"/>
</dbReference>
<keyword evidence="2" id="KW-0472">Membrane</keyword>
<dbReference type="PANTHER" id="PTHR35335">
    <property type="entry name" value="UPF0716 PROTEIN FXSA"/>
    <property type="match status" value="1"/>
</dbReference>
<evidence type="ECO:0000256" key="2">
    <source>
        <dbReference type="SAM" id="Phobius"/>
    </source>
</evidence>
<accession>A0AAE3HKH1</accession>
<feature type="region of interest" description="Disordered" evidence="1">
    <location>
        <begin position="143"/>
        <end position="163"/>
    </location>
</feature>
<proteinExistence type="predicted"/>
<sequence length="163" mass="17653">MHPSVLLLLIFIVVPLVEIGLFIQIGGVIGALPTIGLIILTAVIGVTLIRLQGVTTLTRIRDKLNRDEIPATDMVEGLMLLVAAVLLLTPGFFTDAAGFLLLVPALRRPLAVRLLYHLARRHRRGGNSRTTVIINGEVVDTDAGSGQGNEYPGLKGRDRENYN</sequence>
<evidence type="ECO:0000313" key="4">
    <source>
        <dbReference type="Proteomes" id="UP001204445"/>
    </source>
</evidence>
<dbReference type="EMBL" id="JANUCT010000014">
    <property type="protein sequence ID" value="MCS3903981.1"/>
    <property type="molecule type" value="Genomic_DNA"/>
</dbReference>
<keyword evidence="4" id="KW-1185">Reference proteome</keyword>
<evidence type="ECO:0000313" key="3">
    <source>
        <dbReference type="EMBL" id="MCS3903981.1"/>
    </source>
</evidence>
<keyword evidence="2" id="KW-1133">Transmembrane helix</keyword>
<name>A0AAE3HKH1_9GAMM</name>
<reference evidence="3" key="1">
    <citation type="submission" date="2022-08" db="EMBL/GenBank/DDBJ databases">
        <title>Genomic Encyclopedia of Type Strains, Phase III (KMG-III): the genomes of soil and plant-associated and newly described type strains.</title>
        <authorList>
            <person name="Whitman W."/>
        </authorList>
    </citation>
    <scope>NUCLEOTIDE SEQUENCE</scope>
    <source>
        <strain evidence="3">HMT 1</strain>
    </source>
</reference>
<dbReference type="Proteomes" id="UP001204445">
    <property type="component" value="Unassembled WGS sequence"/>
</dbReference>
<comment type="caution">
    <text evidence="3">The sequence shown here is derived from an EMBL/GenBank/DDBJ whole genome shotgun (WGS) entry which is preliminary data.</text>
</comment>
<feature type="transmembrane region" description="Helical" evidence="2">
    <location>
        <begin position="74"/>
        <end position="93"/>
    </location>
</feature>
<dbReference type="AlphaFoldDB" id="A0AAE3HKH1"/>
<protein>
    <submittedName>
        <fullName evidence="3">UPF0716 protein FxsA</fullName>
    </submittedName>
</protein>
<feature type="transmembrane region" description="Helical" evidence="2">
    <location>
        <begin position="5"/>
        <end position="25"/>
    </location>
</feature>
<gene>
    <name evidence="3" type="ORF">J2T55_002013</name>
</gene>
<evidence type="ECO:0000256" key="1">
    <source>
        <dbReference type="SAM" id="MobiDB-lite"/>
    </source>
</evidence>
<dbReference type="GO" id="GO:0016020">
    <property type="term" value="C:membrane"/>
    <property type="evidence" value="ECO:0007669"/>
    <property type="project" value="InterPro"/>
</dbReference>
<keyword evidence="2" id="KW-0812">Transmembrane</keyword>
<dbReference type="InterPro" id="IPR007313">
    <property type="entry name" value="FxsA"/>
</dbReference>